<keyword evidence="1" id="KW-0812">Transmembrane</keyword>
<proteinExistence type="predicted"/>
<dbReference type="Proteomes" id="UP000783588">
    <property type="component" value="Unassembled WGS sequence"/>
</dbReference>
<accession>A0ABS6ET05</accession>
<feature type="transmembrane region" description="Helical" evidence="1">
    <location>
        <begin position="120"/>
        <end position="145"/>
    </location>
</feature>
<feature type="transmembrane region" description="Helical" evidence="1">
    <location>
        <begin position="152"/>
        <end position="172"/>
    </location>
</feature>
<feature type="transmembrane region" description="Helical" evidence="1">
    <location>
        <begin position="79"/>
        <end position="100"/>
    </location>
</feature>
<keyword evidence="1" id="KW-0472">Membrane</keyword>
<gene>
    <name evidence="2" type="ORF">KQI75_04930</name>
</gene>
<feature type="transmembrane region" description="Helical" evidence="1">
    <location>
        <begin position="7"/>
        <end position="31"/>
    </location>
</feature>
<evidence type="ECO:0000256" key="1">
    <source>
        <dbReference type="SAM" id="Phobius"/>
    </source>
</evidence>
<feature type="transmembrane region" description="Helical" evidence="1">
    <location>
        <begin position="37"/>
        <end position="58"/>
    </location>
</feature>
<reference evidence="2 3" key="1">
    <citation type="submission" date="2021-06" db="EMBL/GenBank/DDBJ databases">
        <authorList>
            <person name="Sun Q."/>
            <person name="Li D."/>
        </authorList>
    </citation>
    <scope>NUCLEOTIDE SEQUENCE [LARGE SCALE GENOMIC DNA]</scope>
    <source>
        <strain evidence="2 3">MSJd-7</strain>
    </source>
</reference>
<sequence length="176" mass="19723">MRKLNTIVSVLLIVVFLLHGVLSSFMLLGVGQTGGKMLAHIGMLLLFLHLCIGVRLTIQTVRTKQGFAYSKQNALFWTRRASGLAILILVFFHMGAFGSVEDGLYILTPFTTVKLLTQLLLIAALFVHIFVNVRPLLVSLGVITYKERRGDLFLMLSILLLFMAGSVVVYYIRWHV</sequence>
<keyword evidence="1" id="KW-1133">Transmembrane helix</keyword>
<dbReference type="RefSeq" id="WP_216469620.1">
    <property type="nucleotide sequence ID" value="NZ_JAHLQI010000002.1"/>
</dbReference>
<dbReference type="EMBL" id="JAHLQI010000002">
    <property type="protein sequence ID" value="MBU5489970.1"/>
    <property type="molecule type" value="Genomic_DNA"/>
</dbReference>
<evidence type="ECO:0000313" key="2">
    <source>
        <dbReference type="EMBL" id="MBU5489970.1"/>
    </source>
</evidence>
<name>A0ABS6ET05_9FIRM</name>
<comment type="caution">
    <text evidence="2">The sequence shown here is derived from an EMBL/GenBank/DDBJ whole genome shotgun (WGS) entry which is preliminary data.</text>
</comment>
<protein>
    <submittedName>
        <fullName evidence="2">Pilus assembly protein PilX</fullName>
    </submittedName>
</protein>
<evidence type="ECO:0000313" key="3">
    <source>
        <dbReference type="Proteomes" id="UP000783588"/>
    </source>
</evidence>
<organism evidence="2 3">
    <name type="scientific">Butyricicoccus intestinisimiae</name>
    <dbReference type="NCBI Taxonomy" id="2841509"/>
    <lineage>
        <taxon>Bacteria</taxon>
        <taxon>Bacillati</taxon>
        <taxon>Bacillota</taxon>
        <taxon>Clostridia</taxon>
        <taxon>Eubacteriales</taxon>
        <taxon>Butyricicoccaceae</taxon>
        <taxon>Butyricicoccus</taxon>
    </lineage>
</organism>
<keyword evidence="3" id="KW-1185">Reference proteome</keyword>